<name>A0A940MB05_9ACTN</name>
<feature type="transmembrane region" description="Helical" evidence="7">
    <location>
        <begin position="31"/>
        <end position="54"/>
    </location>
</feature>
<feature type="domain" description="ABC transmembrane type-1" evidence="9">
    <location>
        <begin position="90"/>
        <end position="307"/>
    </location>
</feature>
<organism evidence="10 11">
    <name type="scientific">Streptomyces montanisoli</name>
    <dbReference type="NCBI Taxonomy" id="2798581"/>
    <lineage>
        <taxon>Bacteria</taxon>
        <taxon>Bacillati</taxon>
        <taxon>Actinomycetota</taxon>
        <taxon>Actinomycetes</taxon>
        <taxon>Kitasatosporales</taxon>
        <taxon>Streptomycetaceae</taxon>
        <taxon>Streptomyces</taxon>
    </lineage>
</organism>
<comment type="similarity">
    <text evidence="7">Belongs to the binding-protein-dependent transport system permease family.</text>
</comment>
<protein>
    <submittedName>
        <fullName evidence="10">Sugar ABC transporter permease</fullName>
    </submittedName>
</protein>
<evidence type="ECO:0000256" key="8">
    <source>
        <dbReference type="SAM" id="MobiDB-lite"/>
    </source>
</evidence>
<comment type="subcellular location">
    <subcellularLocation>
        <location evidence="1 7">Cell membrane</location>
        <topology evidence="1 7">Multi-pass membrane protein</topology>
    </subcellularLocation>
</comment>
<dbReference type="Proteomes" id="UP000670475">
    <property type="component" value="Unassembled WGS sequence"/>
</dbReference>
<evidence type="ECO:0000256" key="5">
    <source>
        <dbReference type="ARBA" id="ARBA00022989"/>
    </source>
</evidence>
<keyword evidence="3" id="KW-1003">Cell membrane</keyword>
<evidence type="ECO:0000256" key="3">
    <source>
        <dbReference type="ARBA" id="ARBA00022475"/>
    </source>
</evidence>
<keyword evidence="5 7" id="KW-1133">Transmembrane helix</keyword>
<keyword evidence="2 7" id="KW-0813">Transport</keyword>
<evidence type="ECO:0000256" key="7">
    <source>
        <dbReference type="RuleBase" id="RU363032"/>
    </source>
</evidence>
<keyword evidence="6 7" id="KW-0472">Membrane</keyword>
<gene>
    <name evidence="10" type="ORF">JFN87_08910</name>
</gene>
<evidence type="ECO:0000256" key="4">
    <source>
        <dbReference type="ARBA" id="ARBA00022692"/>
    </source>
</evidence>
<dbReference type="PANTHER" id="PTHR30193">
    <property type="entry name" value="ABC TRANSPORTER PERMEASE PROTEIN"/>
    <property type="match status" value="1"/>
</dbReference>
<dbReference type="EMBL" id="JAGIQL010000025">
    <property type="protein sequence ID" value="MBP0457618.1"/>
    <property type="molecule type" value="Genomic_DNA"/>
</dbReference>
<feature type="region of interest" description="Disordered" evidence="8">
    <location>
        <begin position="1"/>
        <end position="21"/>
    </location>
</feature>
<dbReference type="Gene3D" id="1.10.3720.10">
    <property type="entry name" value="MetI-like"/>
    <property type="match status" value="1"/>
</dbReference>
<dbReference type="InterPro" id="IPR000515">
    <property type="entry name" value="MetI-like"/>
</dbReference>
<sequence>MTITATGAKRRVRSAQHPERGRSRWRRRDTWAAYGFISPWIIGFLVFTAGPMIASFVLSFTNYDGIGASHSVGFANYRHLFQDPAVAKSLMNTLIFAVMRVPLSMAVALLLAMLLLRVGRASGFFRTIFYLPVMTPSVAVGILFLLLFNGNVGLINHVLGLVGLHGPAWTTDSAWIKPGLVLTSLWSVGSTVIIYLAALKNVPKDLYEAAELDGVGRWNSFRHVTFPQISGTLFFTLIVNTIASLQTFTEAYTAFFGSSNSQTYSNDAALFYVVYLFQQAFQYTHMGYASALAWLLFLVVLVITVIQAKVSKRFVYYEGDER</sequence>
<evidence type="ECO:0000256" key="1">
    <source>
        <dbReference type="ARBA" id="ARBA00004651"/>
    </source>
</evidence>
<dbReference type="GO" id="GO:0005886">
    <property type="term" value="C:plasma membrane"/>
    <property type="evidence" value="ECO:0007669"/>
    <property type="project" value="UniProtKB-SubCell"/>
</dbReference>
<accession>A0A940MB05</accession>
<evidence type="ECO:0000313" key="11">
    <source>
        <dbReference type="Proteomes" id="UP000670475"/>
    </source>
</evidence>
<dbReference type="RefSeq" id="WP_209339388.1">
    <property type="nucleotide sequence ID" value="NZ_JAGIQL010000025.1"/>
</dbReference>
<feature type="transmembrane region" description="Helical" evidence="7">
    <location>
        <begin position="128"/>
        <end position="148"/>
    </location>
</feature>
<feature type="transmembrane region" description="Helical" evidence="7">
    <location>
        <begin position="94"/>
        <end position="116"/>
    </location>
</feature>
<dbReference type="SUPFAM" id="SSF161098">
    <property type="entry name" value="MetI-like"/>
    <property type="match status" value="1"/>
</dbReference>
<dbReference type="GO" id="GO:0055085">
    <property type="term" value="P:transmembrane transport"/>
    <property type="evidence" value="ECO:0007669"/>
    <property type="project" value="InterPro"/>
</dbReference>
<feature type="transmembrane region" description="Helical" evidence="7">
    <location>
        <begin position="178"/>
        <end position="198"/>
    </location>
</feature>
<dbReference type="InterPro" id="IPR035906">
    <property type="entry name" value="MetI-like_sf"/>
</dbReference>
<proteinExistence type="inferred from homology"/>
<dbReference type="CDD" id="cd06261">
    <property type="entry name" value="TM_PBP2"/>
    <property type="match status" value="1"/>
</dbReference>
<evidence type="ECO:0000313" key="10">
    <source>
        <dbReference type="EMBL" id="MBP0457618.1"/>
    </source>
</evidence>
<dbReference type="SUPFAM" id="SSF160964">
    <property type="entry name" value="MalF N-terminal region-like"/>
    <property type="match status" value="1"/>
</dbReference>
<dbReference type="InterPro" id="IPR051393">
    <property type="entry name" value="ABC_transporter_permease"/>
</dbReference>
<dbReference type="AlphaFoldDB" id="A0A940MB05"/>
<evidence type="ECO:0000259" key="9">
    <source>
        <dbReference type="PROSITE" id="PS50928"/>
    </source>
</evidence>
<feature type="transmembrane region" description="Helical" evidence="7">
    <location>
        <begin position="286"/>
        <end position="306"/>
    </location>
</feature>
<reference evidence="10" key="1">
    <citation type="submission" date="2021-03" db="EMBL/GenBank/DDBJ databases">
        <title>Whole genome sequence of Streptomyces bomunensis MMS17-BM035.</title>
        <authorList>
            <person name="Lee J.H."/>
        </authorList>
    </citation>
    <scope>NUCLEOTIDE SEQUENCE</scope>
    <source>
        <strain evidence="10">MMS17-BM035</strain>
    </source>
</reference>
<evidence type="ECO:0000256" key="2">
    <source>
        <dbReference type="ARBA" id="ARBA00022448"/>
    </source>
</evidence>
<evidence type="ECO:0000256" key="6">
    <source>
        <dbReference type="ARBA" id="ARBA00023136"/>
    </source>
</evidence>
<comment type="caution">
    <text evidence="10">The sequence shown here is derived from an EMBL/GenBank/DDBJ whole genome shotgun (WGS) entry which is preliminary data.</text>
</comment>
<keyword evidence="4 7" id="KW-0812">Transmembrane</keyword>
<dbReference type="Pfam" id="PF00528">
    <property type="entry name" value="BPD_transp_1"/>
    <property type="match status" value="1"/>
</dbReference>
<keyword evidence="11" id="KW-1185">Reference proteome</keyword>
<dbReference type="PANTHER" id="PTHR30193:SF1">
    <property type="entry name" value="ABC TRANSPORTER PERMEASE PROTEIN YESP-RELATED"/>
    <property type="match status" value="1"/>
</dbReference>
<dbReference type="PROSITE" id="PS50928">
    <property type="entry name" value="ABC_TM1"/>
    <property type="match status" value="1"/>
</dbReference>